<dbReference type="InterPro" id="IPR001223">
    <property type="entry name" value="Glyco_hydro18_cat"/>
</dbReference>
<sequence>MASIRFNIRTSLTSVLYLASFLGAGAADAITTDAPFHSDLYPCPGSCDEFPGPDKWSVYSSAERLAVCNEPVLLTFGTFTTPIGPVRACTAGNDLSAINALSGATVNLLGLPSSDEVTEPARRLSPSSSLFSVYCGRISSPSSSNSSHTITALQQAQDYLADEANCNQTLVYGYYKTALVGVYVGDKMPNRAPVNGLVMEELLDTLAKSDSSPGRHVAQVCGQGRNADHVFGIVVGDARDIDWVRETVQPSVSLLTKLHPPGPYKISPSLRYPNPLSRQPHCRRGPLARIWTATISTDGPFATGSRSFPATAVTPWRRVGIYSREGFPAGNCLRSHVNMTTTMNTLSMITKAGVPAFQVVVGVTSYGRSFKMADPSCIYDDHCTFTGPDSGARPGRCTGEAGYLAQAEIDEIVAQNPNMMRWTDATEAQSAYMIYNSTEWVAYMNDHQKAARSEQYRQLGFGGTTDWAVDLQTFTPRNASTRLNLGDYVHCTNVQYDKIEDIPADKSIKAPCYVIYALETTSRFLASGIDRFKSLVNSQGYDRKFNIFAEVQLERAKGALFAFSSQNGSTYFDCTVAEKVYCCTTCRDGLGHSASECKHCAPLTTTNKDPVCVFDSPWNAENNFEYRNMSQPCPPDYSQRGLGRDQSVWWKLKSSAETGVNASFIGRGGWLLPSYNNEETGYETSCALNPWSSGCVNKHNWFDTLRVLPNYETEDVPNPKTIISDHLDLWQDTIGDINEIVEELRTGRFRMGEETGRIDPRYYPLMVIPMMGMLNSSLNLMEEIMDMADEIAEKKRIEFAMMWVEMIRTVLPFFTPWAALTLSGRLTFARVIKLGITWTGELSSRAAAVYNIIENPELTPAILFGLMAQGALYSVSIGAMLAERASRIDFAALGAFGSIFYVPYQRAILALEIRTLDHYQAP</sequence>
<feature type="chain" id="PRO_5042905507" description="GH18 domain-containing protein" evidence="4">
    <location>
        <begin position="28"/>
        <end position="922"/>
    </location>
</feature>
<dbReference type="Proteomes" id="UP001301769">
    <property type="component" value="Unassembled WGS sequence"/>
</dbReference>
<organism evidence="6 7">
    <name type="scientific">Rhypophila decipiens</name>
    <dbReference type="NCBI Taxonomy" id="261697"/>
    <lineage>
        <taxon>Eukaryota</taxon>
        <taxon>Fungi</taxon>
        <taxon>Dikarya</taxon>
        <taxon>Ascomycota</taxon>
        <taxon>Pezizomycotina</taxon>
        <taxon>Sordariomycetes</taxon>
        <taxon>Sordariomycetidae</taxon>
        <taxon>Sordariales</taxon>
        <taxon>Naviculisporaceae</taxon>
        <taxon>Rhypophila</taxon>
    </lineage>
</organism>
<accession>A0AAN6Y066</accession>
<dbReference type="Gene3D" id="3.10.50.10">
    <property type="match status" value="1"/>
</dbReference>
<feature type="domain" description="GH18" evidence="5">
    <location>
        <begin position="336"/>
        <end position="470"/>
    </location>
</feature>
<dbReference type="EMBL" id="MU858339">
    <property type="protein sequence ID" value="KAK4206907.1"/>
    <property type="molecule type" value="Genomic_DNA"/>
</dbReference>
<dbReference type="GO" id="GO:0008061">
    <property type="term" value="F:chitin binding"/>
    <property type="evidence" value="ECO:0007669"/>
    <property type="project" value="UniProtKB-KW"/>
</dbReference>
<comment type="similarity">
    <text evidence="1">Belongs to the glycosyl hydrolase 18 family. Chitinase class V subfamily.</text>
</comment>
<dbReference type="PANTHER" id="PTHR47700">
    <property type="entry name" value="V CHITINASE, PUTATIVE (AFU_ORTHOLOGUE AFUA_6G13720)-RELATED"/>
    <property type="match status" value="1"/>
</dbReference>
<gene>
    <name evidence="6" type="ORF">QBC37DRAFT_456949</name>
</gene>
<dbReference type="SUPFAM" id="SSF54556">
    <property type="entry name" value="Chitinase insertion domain"/>
    <property type="match status" value="1"/>
</dbReference>
<evidence type="ECO:0000256" key="3">
    <source>
        <dbReference type="ARBA" id="ARBA00023026"/>
    </source>
</evidence>
<keyword evidence="2" id="KW-0147">Chitin-binding</keyword>
<dbReference type="InterPro" id="IPR029070">
    <property type="entry name" value="Chitinase_insertion_sf"/>
</dbReference>
<dbReference type="Pfam" id="PF00704">
    <property type="entry name" value="Glyco_hydro_18"/>
    <property type="match status" value="1"/>
</dbReference>
<dbReference type="SUPFAM" id="SSF51445">
    <property type="entry name" value="(Trans)glycosidases"/>
    <property type="match status" value="1"/>
</dbReference>
<dbReference type="AlphaFoldDB" id="A0AAN6Y066"/>
<keyword evidence="7" id="KW-1185">Reference proteome</keyword>
<evidence type="ECO:0000256" key="1">
    <source>
        <dbReference type="ARBA" id="ARBA00008682"/>
    </source>
</evidence>
<protein>
    <recommendedName>
        <fullName evidence="5">GH18 domain-containing protein</fullName>
    </recommendedName>
</protein>
<evidence type="ECO:0000256" key="4">
    <source>
        <dbReference type="SAM" id="SignalP"/>
    </source>
</evidence>
<evidence type="ECO:0000256" key="2">
    <source>
        <dbReference type="ARBA" id="ARBA00022669"/>
    </source>
</evidence>
<evidence type="ECO:0000313" key="7">
    <source>
        <dbReference type="Proteomes" id="UP001301769"/>
    </source>
</evidence>
<keyword evidence="4" id="KW-0732">Signal</keyword>
<keyword evidence="3" id="KW-0843">Virulence</keyword>
<dbReference type="GO" id="GO:0005975">
    <property type="term" value="P:carbohydrate metabolic process"/>
    <property type="evidence" value="ECO:0007669"/>
    <property type="project" value="InterPro"/>
</dbReference>
<proteinExistence type="inferred from homology"/>
<dbReference type="InterPro" id="IPR053214">
    <property type="entry name" value="LysM12-like"/>
</dbReference>
<evidence type="ECO:0000259" key="5">
    <source>
        <dbReference type="Pfam" id="PF00704"/>
    </source>
</evidence>
<reference evidence="6" key="2">
    <citation type="submission" date="2023-05" db="EMBL/GenBank/DDBJ databases">
        <authorList>
            <consortium name="Lawrence Berkeley National Laboratory"/>
            <person name="Steindorff A."/>
            <person name="Hensen N."/>
            <person name="Bonometti L."/>
            <person name="Westerberg I."/>
            <person name="Brannstrom I.O."/>
            <person name="Guillou S."/>
            <person name="Cros-Aarteil S."/>
            <person name="Calhoun S."/>
            <person name="Haridas S."/>
            <person name="Kuo A."/>
            <person name="Mondo S."/>
            <person name="Pangilinan J."/>
            <person name="Riley R."/>
            <person name="Labutti K."/>
            <person name="Andreopoulos B."/>
            <person name="Lipzen A."/>
            <person name="Chen C."/>
            <person name="Yanf M."/>
            <person name="Daum C."/>
            <person name="Ng V."/>
            <person name="Clum A."/>
            <person name="Ohm R."/>
            <person name="Martin F."/>
            <person name="Silar P."/>
            <person name="Natvig D."/>
            <person name="Lalanne C."/>
            <person name="Gautier V."/>
            <person name="Ament-Velasquez S.L."/>
            <person name="Kruys A."/>
            <person name="Hutchinson M.I."/>
            <person name="Powell A.J."/>
            <person name="Barry K."/>
            <person name="Miller A.N."/>
            <person name="Grigoriev I.V."/>
            <person name="Debuchy R."/>
            <person name="Gladieux P."/>
            <person name="Thoren M.H."/>
            <person name="Johannesson H."/>
        </authorList>
    </citation>
    <scope>NUCLEOTIDE SEQUENCE</scope>
    <source>
        <strain evidence="6">PSN293</strain>
    </source>
</reference>
<dbReference type="InterPro" id="IPR017853">
    <property type="entry name" value="GH"/>
</dbReference>
<dbReference type="Gene3D" id="3.20.20.80">
    <property type="entry name" value="Glycosidases"/>
    <property type="match status" value="1"/>
</dbReference>
<feature type="signal peptide" evidence="4">
    <location>
        <begin position="1"/>
        <end position="27"/>
    </location>
</feature>
<comment type="caution">
    <text evidence="6">The sequence shown here is derived from an EMBL/GenBank/DDBJ whole genome shotgun (WGS) entry which is preliminary data.</text>
</comment>
<evidence type="ECO:0000313" key="6">
    <source>
        <dbReference type="EMBL" id="KAK4206907.1"/>
    </source>
</evidence>
<reference evidence="6" key="1">
    <citation type="journal article" date="2023" name="Mol. Phylogenet. Evol.">
        <title>Genome-scale phylogeny and comparative genomics of the fungal order Sordariales.</title>
        <authorList>
            <person name="Hensen N."/>
            <person name="Bonometti L."/>
            <person name="Westerberg I."/>
            <person name="Brannstrom I.O."/>
            <person name="Guillou S."/>
            <person name="Cros-Aarteil S."/>
            <person name="Calhoun S."/>
            <person name="Haridas S."/>
            <person name="Kuo A."/>
            <person name="Mondo S."/>
            <person name="Pangilinan J."/>
            <person name="Riley R."/>
            <person name="LaButti K."/>
            <person name="Andreopoulos B."/>
            <person name="Lipzen A."/>
            <person name="Chen C."/>
            <person name="Yan M."/>
            <person name="Daum C."/>
            <person name="Ng V."/>
            <person name="Clum A."/>
            <person name="Steindorff A."/>
            <person name="Ohm R.A."/>
            <person name="Martin F."/>
            <person name="Silar P."/>
            <person name="Natvig D.O."/>
            <person name="Lalanne C."/>
            <person name="Gautier V."/>
            <person name="Ament-Velasquez S.L."/>
            <person name="Kruys A."/>
            <person name="Hutchinson M.I."/>
            <person name="Powell A.J."/>
            <person name="Barry K."/>
            <person name="Miller A.N."/>
            <person name="Grigoriev I.V."/>
            <person name="Debuchy R."/>
            <person name="Gladieux P."/>
            <person name="Hiltunen Thoren M."/>
            <person name="Johannesson H."/>
        </authorList>
    </citation>
    <scope>NUCLEOTIDE SEQUENCE</scope>
    <source>
        <strain evidence="6">PSN293</strain>
    </source>
</reference>
<name>A0AAN6Y066_9PEZI</name>
<dbReference type="PANTHER" id="PTHR47700:SF2">
    <property type="entry name" value="CHITINASE"/>
    <property type="match status" value="1"/>
</dbReference>